<accession>A0AAW2N1P5</accession>
<dbReference type="Pfam" id="PF13456">
    <property type="entry name" value="RVT_3"/>
    <property type="match status" value="1"/>
</dbReference>
<name>A0AAW2N1P5_9LAMI</name>
<gene>
    <name evidence="2" type="ORF">Scaly_2040000</name>
</gene>
<evidence type="ECO:0000313" key="2">
    <source>
        <dbReference type="EMBL" id="KAL0337649.1"/>
    </source>
</evidence>
<organism evidence="2">
    <name type="scientific">Sesamum calycinum</name>
    <dbReference type="NCBI Taxonomy" id="2727403"/>
    <lineage>
        <taxon>Eukaryota</taxon>
        <taxon>Viridiplantae</taxon>
        <taxon>Streptophyta</taxon>
        <taxon>Embryophyta</taxon>
        <taxon>Tracheophyta</taxon>
        <taxon>Spermatophyta</taxon>
        <taxon>Magnoliopsida</taxon>
        <taxon>eudicotyledons</taxon>
        <taxon>Gunneridae</taxon>
        <taxon>Pentapetalae</taxon>
        <taxon>asterids</taxon>
        <taxon>lamiids</taxon>
        <taxon>Lamiales</taxon>
        <taxon>Pedaliaceae</taxon>
        <taxon>Sesamum</taxon>
    </lineage>
</organism>
<dbReference type="PANTHER" id="PTHR48475">
    <property type="entry name" value="RIBONUCLEASE H"/>
    <property type="match status" value="1"/>
</dbReference>
<dbReference type="EMBL" id="JACGWM010000012">
    <property type="protein sequence ID" value="KAL0337649.1"/>
    <property type="molecule type" value="Genomic_DNA"/>
</dbReference>
<dbReference type="GO" id="GO:0003676">
    <property type="term" value="F:nucleic acid binding"/>
    <property type="evidence" value="ECO:0007669"/>
    <property type="project" value="InterPro"/>
</dbReference>
<sequence length="154" mass="17131">MVIWVVEVSEFDIEFIPRLTIKAQVLDNFIVELALDEASIFAPTWSFCVGGSSTIVGSRAGIVLERPQRDKLEYNIKLELPTSNNEAEHEVFSVEGELALAIRAKKIVIYSGSQLMVNQIQGSCEALGTKMAKCLLNVKDMLDKFEESSLIHVL</sequence>
<dbReference type="InterPro" id="IPR036397">
    <property type="entry name" value="RNaseH_sf"/>
</dbReference>
<proteinExistence type="predicted"/>
<evidence type="ECO:0000259" key="1">
    <source>
        <dbReference type="Pfam" id="PF13456"/>
    </source>
</evidence>
<dbReference type="InterPro" id="IPR002156">
    <property type="entry name" value="RNaseH_domain"/>
</dbReference>
<dbReference type="Gene3D" id="3.30.420.10">
    <property type="entry name" value="Ribonuclease H-like superfamily/Ribonuclease H"/>
    <property type="match status" value="1"/>
</dbReference>
<feature type="domain" description="RNase H type-1" evidence="1">
    <location>
        <begin position="71"/>
        <end position="153"/>
    </location>
</feature>
<reference evidence="2" key="2">
    <citation type="journal article" date="2024" name="Plant">
        <title>Genomic evolution and insights into agronomic trait innovations of Sesamum species.</title>
        <authorList>
            <person name="Miao H."/>
            <person name="Wang L."/>
            <person name="Qu L."/>
            <person name="Liu H."/>
            <person name="Sun Y."/>
            <person name="Le M."/>
            <person name="Wang Q."/>
            <person name="Wei S."/>
            <person name="Zheng Y."/>
            <person name="Lin W."/>
            <person name="Duan Y."/>
            <person name="Cao H."/>
            <person name="Xiong S."/>
            <person name="Wang X."/>
            <person name="Wei L."/>
            <person name="Li C."/>
            <person name="Ma Q."/>
            <person name="Ju M."/>
            <person name="Zhao R."/>
            <person name="Li G."/>
            <person name="Mu C."/>
            <person name="Tian Q."/>
            <person name="Mei H."/>
            <person name="Zhang T."/>
            <person name="Gao T."/>
            <person name="Zhang H."/>
        </authorList>
    </citation>
    <scope>NUCLEOTIDE SEQUENCE</scope>
    <source>
        <strain evidence="2">KEN8</strain>
    </source>
</reference>
<protein>
    <recommendedName>
        <fullName evidence="1">RNase H type-1 domain-containing protein</fullName>
    </recommendedName>
</protein>
<reference evidence="2" key="1">
    <citation type="submission" date="2020-06" db="EMBL/GenBank/DDBJ databases">
        <authorList>
            <person name="Li T."/>
            <person name="Hu X."/>
            <person name="Zhang T."/>
            <person name="Song X."/>
            <person name="Zhang H."/>
            <person name="Dai N."/>
            <person name="Sheng W."/>
            <person name="Hou X."/>
            <person name="Wei L."/>
        </authorList>
    </citation>
    <scope>NUCLEOTIDE SEQUENCE</scope>
    <source>
        <strain evidence="2">KEN8</strain>
        <tissue evidence="2">Leaf</tissue>
    </source>
</reference>
<dbReference type="GO" id="GO:0004523">
    <property type="term" value="F:RNA-DNA hybrid ribonuclease activity"/>
    <property type="evidence" value="ECO:0007669"/>
    <property type="project" value="InterPro"/>
</dbReference>
<dbReference type="PANTHER" id="PTHR48475:SF2">
    <property type="entry name" value="RIBONUCLEASE H"/>
    <property type="match status" value="1"/>
</dbReference>
<comment type="caution">
    <text evidence="2">The sequence shown here is derived from an EMBL/GenBank/DDBJ whole genome shotgun (WGS) entry which is preliminary data.</text>
</comment>
<dbReference type="AlphaFoldDB" id="A0AAW2N1P5"/>